<sequence length="435" mass="48321">MMLPLAEHPLRHRLNAEIHSRPPIAIPGPEWISYLAVTHTGGSASDERTHLAQLCSTLGTEVCPLVDGDHWVLDNGALRLKWERHTEFSGYTFFRRRVAGDGPDTTAIAAFPADWVAGIPGEVIAASHIELCSATQNPPEEVLDGIARSGEAVVATRVAEGAAWVISDFELHDGFSRFTVIDEHLRHRQAGRTVQRILEIETYCMMALLAFPVAKETSRFLGQCERELSTLMDEMSVAATPEDERRLLARLTRLAAEVEQSVTRTAYRFGAAAAYYRLVQQRVDDLREQRLNGFPPIREFMERRLAPAMSTCQSIAGRQADLSTRIARKSALLRTRVDIELERQNQELLAQMNRRAKLQLRLQETVEGLSVVAITYYGSQLVQYLAKGLNKAILPSLSPEIAAAVSIPVIATVVALSIRRMRKTLAAEENSLGAH</sequence>
<keyword evidence="1" id="KW-0812">Transmembrane</keyword>
<evidence type="ECO:0000256" key="1">
    <source>
        <dbReference type="SAM" id="Phobius"/>
    </source>
</evidence>
<dbReference type="AlphaFoldDB" id="A0A9D7JZ96"/>
<comment type="caution">
    <text evidence="2">The sequence shown here is derived from an EMBL/GenBank/DDBJ whole genome shotgun (WGS) entry which is preliminary data.</text>
</comment>
<dbReference type="Pfam" id="PF11902">
    <property type="entry name" value="DUF3422"/>
    <property type="match status" value="1"/>
</dbReference>
<reference evidence="2" key="1">
    <citation type="submission" date="2020-10" db="EMBL/GenBank/DDBJ databases">
        <title>Connecting structure to function with the recovery of over 1000 high-quality activated sludge metagenome-assembled genomes encoding full-length rRNA genes using long-read sequencing.</title>
        <authorList>
            <person name="Singleton C.M."/>
            <person name="Petriglieri F."/>
            <person name="Kristensen J.M."/>
            <person name="Kirkegaard R.H."/>
            <person name="Michaelsen T.Y."/>
            <person name="Andersen M.H."/>
            <person name="Karst S.M."/>
            <person name="Dueholm M.S."/>
            <person name="Nielsen P.H."/>
            <person name="Albertsen M."/>
        </authorList>
    </citation>
    <scope>NUCLEOTIDE SEQUENCE</scope>
    <source>
        <strain evidence="2">Hirt_18-Q3-R61-65_BATAC.395</strain>
    </source>
</reference>
<evidence type="ECO:0000313" key="2">
    <source>
        <dbReference type="EMBL" id="MBK8523535.1"/>
    </source>
</evidence>
<keyword evidence="1" id="KW-1133">Transmembrane helix</keyword>
<evidence type="ECO:0000313" key="3">
    <source>
        <dbReference type="Proteomes" id="UP000886689"/>
    </source>
</evidence>
<keyword evidence="1" id="KW-0472">Membrane</keyword>
<dbReference type="EMBL" id="JADJUC010000003">
    <property type="protein sequence ID" value="MBK8523535.1"/>
    <property type="molecule type" value="Genomic_DNA"/>
</dbReference>
<gene>
    <name evidence="2" type="ORF">IPL58_05050</name>
</gene>
<name>A0A9D7JZ96_9PROT</name>
<proteinExistence type="predicted"/>
<feature type="transmembrane region" description="Helical" evidence="1">
    <location>
        <begin position="401"/>
        <end position="418"/>
    </location>
</feature>
<dbReference type="InterPro" id="IPR021830">
    <property type="entry name" value="DUF3422"/>
</dbReference>
<protein>
    <submittedName>
        <fullName evidence="2">DUF3422 domain-containing protein</fullName>
    </submittedName>
</protein>
<accession>A0A9D7JZ96</accession>
<organism evidence="2 3">
    <name type="scientific">Candidatus Proximibacter danicus</name>
    <dbReference type="NCBI Taxonomy" id="2954365"/>
    <lineage>
        <taxon>Bacteria</taxon>
        <taxon>Pseudomonadati</taxon>
        <taxon>Pseudomonadota</taxon>
        <taxon>Betaproteobacteria</taxon>
        <taxon>Candidatus Proximibacter</taxon>
    </lineage>
</organism>
<dbReference type="Proteomes" id="UP000886689">
    <property type="component" value="Unassembled WGS sequence"/>
</dbReference>